<evidence type="ECO:0000256" key="1">
    <source>
        <dbReference type="ARBA" id="ARBA00022737"/>
    </source>
</evidence>
<evidence type="ECO:0000313" key="5">
    <source>
        <dbReference type="Proteomes" id="UP000606974"/>
    </source>
</evidence>
<dbReference type="SMART" id="SM00248">
    <property type="entry name" value="ANK"/>
    <property type="match status" value="3"/>
</dbReference>
<protein>
    <submittedName>
        <fullName evidence="4">Uncharacterized protein</fullName>
    </submittedName>
</protein>
<dbReference type="InterPro" id="IPR002110">
    <property type="entry name" value="Ankyrin_rpt"/>
</dbReference>
<dbReference type="OrthoDB" id="4772757at2759"/>
<evidence type="ECO:0000256" key="2">
    <source>
        <dbReference type="ARBA" id="ARBA00023043"/>
    </source>
</evidence>
<keyword evidence="5" id="KW-1185">Reference proteome</keyword>
<feature type="repeat" description="ANK" evidence="3">
    <location>
        <begin position="132"/>
        <end position="161"/>
    </location>
</feature>
<proteinExistence type="predicted"/>
<feature type="repeat" description="ANK" evidence="3">
    <location>
        <begin position="96"/>
        <end position="128"/>
    </location>
</feature>
<dbReference type="EMBL" id="JAACFV010000009">
    <property type="protein sequence ID" value="KAF7512903.1"/>
    <property type="molecule type" value="Genomic_DNA"/>
</dbReference>
<accession>A0A8H7APH6</accession>
<reference evidence="4" key="1">
    <citation type="submission" date="2020-02" db="EMBL/GenBank/DDBJ databases">
        <authorList>
            <person name="Palmer J.M."/>
        </authorList>
    </citation>
    <scope>NUCLEOTIDE SEQUENCE</scope>
    <source>
        <strain evidence="4">EPUS1.4</strain>
        <tissue evidence="4">Thallus</tissue>
    </source>
</reference>
<organism evidence="4 5">
    <name type="scientific">Endocarpon pusillum</name>
    <dbReference type="NCBI Taxonomy" id="364733"/>
    <lineage>
        <taxon>Eukaryota</taxon>
        <taxon>Fungi</taxon>
        <taxon>Dikarya</taxon>
        <taxon>Ascomycota</taxon>
        <taxon>Pezizomycotina</taxon>
        <taxon>Eurotiomycetes</taxon>
        <taxon>Chaetothyriomycetidae</taxon>
        <taxon>Verrucariales</taxon>
        <taxon>Verrucariaceae</taxon>
        <taxon>Endocarpon</taxon>
    </lineage>
</organism>
<dbReference type="Pfam" id="PF12796">
    <property type="entry name" value="Ank_2"/>
    <property type="match status" value="1"/>
</dbReference>
<evidence type="ECO:0000256" key="3">
    <source>
        <dbReference type="PROSITE-ProRule" id="PRU00023"/>
    </source>
</evidence>
<evidence type="ECO:0000313" key="4">
    <source>
        <dbReference type="EMBL" id="KAF7512903.1"/>
    </source>
</evidence>
<keyword evidence="2 3" id="KW-0040">ANK repeat</keyword>
<dbReference type="PANTHER" id="PTHR24171">
    <property type="entry name" value="ANKYRIN REPEAT DOMAIN-CONTAINING PROTEIN 39-RELATED"/>
    <property type="match status" value="1"/>
</dbReference>
<dbReference type="PROSITE" id="PS50088">
    <property type="entry name" value="ANK_REPEAT"/>
    <property type="match status" value="2"/>
</dbReference>
<name>A0A8H7APH6_9EURO</name>
<keyword evidence="1" id="KW-0677">Repeat</keyword>
<dbReference type="InterPro" id="IPR043136">
    <property type="entry name" value="B30.2/SPRY_sf"/>
</dbReference>
<dbReference type="PANTHER" id="PTHR24171:SF9">
    <property type="entry name" value="ANKYRIN REPEAT DOMAIN-CONTAINING PROTEIN 39"/>
    <property type="match status" value="1"/>
</dbReference>
<dbReference type="PROSITE" id="PS50297">
    <property type="entry name" value="ANK_REP_REGION"/>
    <property type="match status" value="2"/>
</dbReference>
<sequence length="296" mass="32173">MHGDEQTIRLLLDHGADPNCPGRWLGNDFAQTIPGQPEYGKCLKLQQGEGFLAYDHSFVTKAFFAPSVHAAMWLCQVDHNKILILFENEPTHRNGHLGSPLQAAAFRGHADVLRLLIARGARVNDKGGLFGTALQAAVSQGHLEAVRALLESGADPNTAAAGHYGTALAAATALRFKEIIQALLDNSANHNILDEYGWGANTWCTLHNWTPPDARMQERLEKECKSPGAWSLTERSSKLNIDNSGFGVRFLNEGLNFSVNGSHCSAGATVLANHPISPYGDFYFEVKIEDQGSIST</sequence>
<dbReference type="Gene3D" id="2.60.120.920">
    <property type="match status" value="1"/>
</dbReference>
<gene>
    <name evidence="4" type="ORF">GJ744_012006</name>
</gene>
<dbReference type="AlphaFoldDB" id="A0A8H7APH6"/>
<dbReference type="Proteomes" id="UP000606974">
    <property type="component" value="Unassembled WGS sequence"/>
</dbReference>
<dbReference type="SUPFAM" id="SSF48403">
    <property type="entry name" value="Ankyrin repeat"/>
    <property type="match status" value="1"/>
</dbReference>
<comment type="caution">
    <text evidence="4">The sequence shown here is derived from an EMBL/GenBank/DDBJ whole genome shotgun (WGS) entry which is preliminary data.</text>
</comment>
<dbReference type="InterPro" id="IPR036770">
    <property type="entry name" value="Ankyrin_rpt-contain_sf"/>
</dbReference>
<dbReference type="Gene3D" id="1.25.40.20">
    <property type="entry name" value="Ankyrin repeat-containing domain"/>
    <property type="match status" value="1"/>
</dbReference>